<dbReference type="EMBL" id="BMAQ01000005">
    <property type="protein sequence ID" value="GFR37512.1"/>
    <property type="molecule type" value="Genomic_DNA"/>
</dbReference>
<dbReference type="AlphaFoldDB" id="A0A916QFK8"/>
<accession>A0A916QFK8</accession>
<evidence type="ECO:0000313" key="1">
    <source>
        <dbReference type="EMBL" id="GFR37512.1"/>
    </source>
</evidence>
<reference evidence="1" key="2">
    <citation type="journal article" date="2021" name="Data Brief">
        <title>Draft genome sequence data of the facultative, thermophilic, xylanolytic bacterium Paenibacillus sp. strain DA-C8.</title>
        <authorList>
            <person name="Chhe C."/>
            <person name="Uke A."/>
            <person name="Baramee S."/>
            <person name="Ungkulpasvich U."/>
            <person name="Tachaapaikoon C."/>
            <person name="Pason P."/>
            <person name="Waeonukul R."/>
            <person name="Ratanakhanokchai K."/>
            <person name="Kosugi A."/>
        </authorList>
    </citation>
    <scope>NUCLEOTIDE SEQUENCE</scope>
    <source>
        <strain evidence="1">DA-C8</strain>
    </source>
</reference>
<gene>
    <name evidence="1" type="ORF">PRECH8_08080</name>
</gene>
<reference evidence="1" key="1">
    <citation type="submission" date="2020-08" db="EMBL/GenBank/DDBJ databases">
        <authorList>
            <person name="Uke A."/>
            <person name="Chhe C."/>
            <person name="Baramee S."/>
            <person name="Kosugi A."/>
        </authorList>
    </citation>
    <scope>NUCLEOTIDE SEQUENCE</scope>
    <source>
        <strain evidence="1">DA-C8</strain>
    </source>
</reference>
<proteinExistence type="predicted"/>
<evidence type="ECO:0000313" key="2">
    <source>
        <dbReference type="Proteomes" id="UP000654993"/>
    </source>
</evidence>
<keyword evidence="2" id="KW-1185">Reference proteome</keyword>
<protein>
    <submittedName>
        <fullName evidence="1">Uncharacterized protein</fullName>
    </submittedName>
</protein>
<name>A0A916QFK8_9BACL</name>
<dbReference type="Proteomes" id="UP000654993">
    <property type="component" value="Unassembled WGS sequence"/>
</dbReference>
<sequence>MVTVEHHAETIKTIDSAVVTVEHHAETIETIDSVSVPPPLLLECCSNRVRISRASAIIE</sequence>
<organism evidence="1 2">
    <name type="scientific">Insulibacter thermoxylanivorax</name>
    <dbReference type="NCBI Taxonomy" id="2749268"/>
    <lineage>
        <taxon>Bacteria</taxon>
        <taxon>Bacillati</taxon>
        <taxon>Bacillota</taxon>
        <taxon>Bacilli</taxon>
        <taxon>Bacillales</taxon>
        <taxon>Paenibacillaceae</taxon>
        <taxon>Insulibacter</taxon>
    </lineage>
</organism>
<comment type="caution">
    <text evidence="1">The sequence shown here is derived from an EMBL/GenBank/DDBJ whole genome shotgun (WGS) entry which is preliminary data.</text>
</comment>